<protein>
    <submittedName>
        <fullName evidence="1">Uncharacterized protein</fullName>
    </submittedName>
</protein>
<dbReference type="Proteomes" id="UP000006228">
    <property type="component" value="Unassembled WGS sequence"/>
</dbReference>
<accession>E8M6C4</accession>
<evidence type="ECO:0000313" key="1">
    <source>
        <dbReference type="EMBL" id="EGA70574.1"/>
    </source>
</evidence>
<organism evidence="1 2">
    <name type="scientific">Vibrio sinaloensis DSM 21326</name>
    <dbReference type="NCBI Taxonomy" id="945550"/>
    <lineage>
        <taxon>Bacteria</taxon>
        <taxon>Pseudomonadati</taxon>
        <taxon>Pseudomonadota</taxon>
        <taxon>Gammaproteobacteria</taxon>
        <taxon>Vibrionales</taxon>
        <taxon>Vibrionaceae</taxon>
        <taxon>Vibrio</taxon>
        <taxon>Vibrio oreintalis group</taxon>
    </lineage>
</organism>
<reference evidence="1 2" key="1">
    <citation type="journal article" date="2012" name="Int. J. Syst. Evol. Microbiol.">
        <title>Vibrio caribbeanicus sp. nov., isolated from the marine sponge Scleritoderma cyanea.</title>
        <authorList>
            <person name="Hoffmann M."/>
            <person name="Monday S.R."/>
            <person name="Allard M.W."/>
            <person name="Strain E.A."/>
            <person name="Whittaker P."/>
            <person name="Naum M."/>
            <person name="McCarthy P.J."/>
            <person name="Lopez J.V."/>
            <person name="Fischer M."/>
            <person name="Brown E.W."/>
        </authorList>
    </citation>
    <scope>NUCLEOTIDE SEQUENCE [LARGE SCALE GENOMIC DNA]</scope>
    <source>
        <strain evidence="2">DSMZ 21326</strain>
    </source>
</reference>
<evidence type="ECO:0000313" key="2">
    <source>
        <dbReference type="Proteomes" id="UP000006228"/>
    </source>
</evidence>
<proteinExistence type="predicted"/>
<dbReference type="OrthoDB" id="5829898at2"/>
<name>E8M6C4_PHOS4</name>
<comment type="caution">
    <text evidence="1">The sequence shown here is derived from an EMBL/GenBank/DDBJ whole genome shotgun (WGS) entry which is preliminary data.</text>
</comment>
<dbReference type="AlphaFoldDB" id="E8M6C4"/>
<gene>
    <name evidence="1" type="ORF">VISI1226_00875</name>
</gene>
<dbReference type="RefSeq" id="WP_008076586.1">
    <property type="nucleotide sequence ID" value="NZ_AEVT01000058.1"/>
</dbReference>
<dbReference type="EMBL" id="AEVT01000058">
    <property type="protein sequence ID" value="EGA70574.1"/>
    <property type="molecule type" value="Genomic_DNA"/>
</dbReference>
<dbReference type="eggNOG" id="ENOG502ZX9F">
    <property type="taxonomic scope" value="Bacteria"/>
</dbReference>
<dbReference type="GeneID" id="95569148"/>
<sequence length="155" mass="17930">MTDQQLEFEHIYLEVRAQRWQQIERFLFSYYCYREGFVSANNKPDWESARQNAPRSTAVRNQQEACLEPVVPLKAVVGEIKRYWRDGELTPASLQRILDSLVHYVSLSQAELASLKKAGLHNAMPASWYQSEEKLPVARLNAINSTLNQPFDQNS</sequence>